<accession>A0A484N0V8</accession>
<keyword evidence="1" id="KW-0472">Membrane</keyword>
<keyword evidence="1" id="KW-1133">Transmembrane helix</keyword>
<dbReference type="AlphaFoldDB" id="A0A484N0V8"/>
<feature type="transmembrane region" description="Helical" evidence="1">
    <location>
        <begin position="48"/>
        <end position="66"/>
    </location>
</feature>
<protein>
    <submittedName>
        <fullName evidence="2">Uncharacterized protein</fullName>
    </submittedName>
</protein>
<dbReference type="Proteomes" id="UP000595140">
    <property type="component" value="Unassembled WGS sequence"/>
</dbReference>
<keyword evidence="1" id="KW-0812">Transmembrane</keyword>
<reference evidence="2 3" key="1">
    <citation type="submission" date="2018-04" db="EMBL/GenBank/DDBJ databases">
        <authorList>
            <person name="Vogel A."/>
        </authorList>
    </citation>
    <scope>NUCLEOTIDE SEQUENCE [LARGE SCALE GENOMIC DNA]</scope>
</reference>
<keyword evidence="3" id="KW-1185">Reference proteome</keyword>
<dbReference type="EMBL" id="OOIL02005264">
    <property type="protein sequence ID" value="VFQ94327.1"/>
    <property type="molecule type" value="Genomic_DNA"/>
</dbReference>
<evidence type="ECO:0000256" key="1">
    <source>
        <dbReference type="SAM" id="Phobius"/>
    </source>
</evidence>
<organism evidence="2 3">
    <name type="scientific">Cuscuta campestris</name>
    <dbReference type="NCBI Taxonomy" id="132261"/>
    <lineage>
        <taxon>Eukaryota</taxon>
        <taxon>Viridiplantae</taxon>
        <taxon>Streptophyta</taxon>
        <taxon>Embryophyta</taxon>
        <taxon>Tracheophyta</taxon>
        <taxon>Spermatophyta</taxon>
        <taxon>Magnoliopsida</taxon>
        <taxon>eudicotyledons</taxon>
        <taxon>Gunneridae</taxon>
        <taxon>Pentapetalae</taxon>
        <taxon>asterids</taxon>
        <taxon>lamiids</taxon>
        <taxon>Solanales</taxon>
        <taxon>Convolvulaceae</taxon>
        <taxon>Cuscuteae</taxon>
        <taxon>Cuscuta</taxon>
        <taxon>Cuscuta subgen. Grammica</taxon>
        <taxon>Cuscuta sect. Cleistogrammica</taxon>
    </lineage>
</organism>
<name>A0A484N0V8_9ASTE</name>
<gene>
    <name evidence="2" type="ORF">CCAM_LOCUS36103</name>
</gene>
<evidence type="ECO:0000313" key="3">
    <source>
        <dbReference type="Proteomes" id="UP000595140"/>
    </source>
</evidence>
<proteinExistence type="predicted"/>
<evidence type="ECO:0000313" key="2">
    <source>
        <dbReference type="EMBL" id="VFQ94327.1"/>
    </source>
</evidence>
<sequence>MAETRVIGSEDKIDRHTAIDPPIKLQDLHLFVFFRFGKISLRKPKMEASMLLTSMCFGMITNLNYITASGQISFFCGF</sequence>